<protein>
    <submittedName>
        <fullName evidence="1">CDP-Glycerol:Poly(Glycerophosphate) glycerophosphotransferase</fullName>
    </submittedName>
</protein>
<evidence type="ECO:0000313" key="2">
    <source>
        <dbReference type="Proteomes" id="UP000183642"/>
    </source>
</evidence>
<keyword evidence="1" id="KW-0808">Transferase</keyword>
<evidence type="ECO:0000313" key="1">
    <source>
        <dbReference type="EMBL" id="SFO20507.1"/>
    </source>
</evidence>
<gene>
    <name evidence="1" type="ORF">SAMN05660359_02022</name>
</gene>
<dbReference type="GO" id="GO:0047355">
    <property type="term" value="F:CDP-glycerol glycerophosphotransferase activity"/>
    <property type="evidence" value="ECO:0007669"/>
    <property type="project" value="InterPro"/>
</dbReference>
<dbReference type="EMBL" id="FOWE01000004">
    <property type="protein sequence ID" value="SFO20507.1"/>
    <property type="molecule type" value="Genomic_DNA"/>
</dbReference>
<dbReference type="Pfam" id="PF04464">
    <property type="entry name" value="Glyphos_transf"/>
    <property type="match status" value="1"/>
</dbReference>
<organism evidence="1 2">
    <name type="scientific">Geodermatophilus obscurus</name>
    <dbReference type="NCBI Taxonomy" id="1861"/>
    <lineage>
        <taxon>Bacteria</taxon>
        <taxon>Bacillati</taxon>
        <taxon>Actinomycetota</taxon>
        <taxon>Actinomycetes</taxon>
        <taxon>Geodermatophilales</taxon>
        <taxon>Geodermatophilaceae</taxon>
        <taxon>Geodermatophilus</taxon>
    </lineage>
</organism>
<name>A0A1I5F9R7_9ACTN</name>
<dbReference type="SUPFAM" id="SSF53756">
    <property type="entry name" value="UDP-Glycosyltransferase/glycogen phosphorylase"/>
    <property type="match status" value="1"/>
</dbReference>
<dbReference type="InterPro" id="IPR007554">
    <property type="entry name" value="Glycerophosphate_synth"/>
</dbReference>
<dbReference type="RefSeq" id="WP_075013374.1">
    <property type="nucleotide sequence ID" value="NZ_FOWE01000004.1"/>
</dbReference>
<dbReference type="AlphaFoldDB" id="A0A1I5F9R7"/>
<dbReference type="GO" id="GO:0016020">
    <property type="term" value="C:membrane"/>
    <property type="evidence" value="ECO:0007669"/>
    <property type="project" value="InterPro"/>
</dbReference>
<dbReference type="Proteomes" id="UP000183642">
    <property type="component" value="Unassembled WGS sequence"/>
</dbReference>
<dbReference type="InterPro" id="IPR043148">
    <property type="entry name" value="TagF_C"/>
</dbReference>
<dbReference type="Gene3D" id="3.40.50.12580">
    <property type="match status" value="1"/>
</dbReference>
<sequence length="412" mass="44383">MPALFPLTPARLRSSAGRLVRRLGLQPGGEPDALGEDARLGDVVLDQRVVVFFPEPLRNAYQLEQWLGPLTALHERHGVVVLTQDSRTTARLRQVTALPVLCVAWTATMEGLIRRSRVAVALYVSHHPRNFAFLRWPELAHVHLGHGDSDKAVSASNQLKAYDRVFVAGQAGADRVLDTLMWFDADRLVHVGRPGLERLPARERPAGAPVTVLYAPTWEGAQQSMSYSSVRSHGVALVRSLLAAGYRVVYRPHPRTGANRADVRAADTALRALFAEEGVAATGSVVDPGRSVPEAFADADVLVTDVSSLAVEWLPTGRPVVVTVPAEPGAVVGPSPLLDALPRLAAEDAAGAGDLVRRCLADDPERARRAELVEHYLGGADPEAALERFLGAVDAVIRERDALQAAPARALR</sequence>
<dbReference type="OrthoDB" id="7806295at2"/>
<keyword evidence="2" id="KW-1185">Reference proteome</keyword>
<accession>A0A1I5F9R7</accession>
<proteinExistence type="predicted"/>
<reference evidence="2" key="1">
    <citation type="submission" date="2016-10" db="EMBL/GenBank/DDBJ databases">
        <authorList>
            <person name="Varghese N."/>
            <person name="Submissions S."/>
        </authorList>
    </citation>
    <scope>NUCLEOTIDE SEQUENCE [LARGE SCALE GENOMIC DNA]</scope>
    <source>
        <strain evidence="2">DSM 43161</strain>
    </source>
</reference>